<protein>
    <recommendedName>
        <fullName evidence="4">CsbD family protein</fullName>
    </recommendedName>
</protein>
<dbReference type="AlphaFoldDB" id="A0AAW1Q324"/>
<evidence type="ECO:0008006" key="4">
    <source>
        <dbReference type="Google" id="ProtNLM"/>
    </source>
</evidence>
<comment type="caution">
    <text evidence="2">The sequence shown here is derived from an EMBL/GenBank/DDBJ whole genome shotgun (WGS) entry which is preliminary data.</text>
</comment>
<evidence type="ECO:0000313" key="2">
    <source>
        <dbReference type="EMBL" id="KAK9815233.1"/>
    </source>
</evidence>
<dbReference type="EMBL" id="JALJOR010000006">
    <property type="protein sequence ID" value="KAK9815233.1"/>
    <property type="molecule type" value="Genomic_DNA"/>
</dbReference>
<keyword evidence="1" id="KW-1133">Transmembrane helix</keyword>
<accession>A0AAW1Q324</accession>
<evidence type="ECO:0000313" key="3">
    <source>
        <dbReference type="Proteomes" id="UP001489004"/>
    </source>
</evidence>
<keyword evidence="3" id="KW-1185">Reference proteome</keyword>
<name>A0AAW1Q324_9CHLO</name>
<sequence length="73" mass="7323">MSGNADNNVKQLIGAGLAIVGGVILYRWIKDGTSAEASAKGLGREAKGTGKDIKGSITGTAKDIKGSVKGALH</sequence>
<gene>
    <name evidence="2" type="ORF">WJX72_000410</name>
</gene>
<dbReference type="Proteomes" id="UP001489004">
    <property type="component" value="Unassembled WGS sequence"/>
</dbReference>
<evidence type="ECO:0000256" key="1">
    <source>
        <dbReference type="SAM" id="Phobius"/>
    </source>
</evidence>
<organism evidence="2 3">
    <name type="scientific">[Myrmecia] bisecta</name>
    <dbReference type="NCBI Taxonomy" id="41462"/>
    <lineage>
        <taxon>Eukaryota</taxon>
        <taxon>Viridiplantae</taxon>
        <taxon>Chlorophyta</taxon>
        <taxon>core chlorophytes</taxon>
        <taxon>Trebouxiophyceae</taxon>
        <taxon>Trebouxiales</taxon>
        <taxon>Trebouxiaceae</taxon>
        <taxon>Myrmecia</taxon>
    </lineage>
</organism>
<keyword evidence="1" id="KW-0812">Transmembrane</keyword>
<reference evidence="2 3" key="1">
    <citation type="journal article" date="2024" name="Nat. Commun.">
        <title>Phylogenomics reveals the evolutionary origins of lichenization in chlorophyte algae.</title>
        <authorList>
            <person name="Puginier C."/>
            <person name="Libourel C."/>
            <person name="Otte J."/>
            <person name="Skaloud P."/>
            <person name="Haon M."/>
            <person name="Grisel S."/>
            <person name="Petersen M."/>
            <person name="Berrin J.G."/>
            <person name="Delaux P.M."/>
            <person name="Dal Grande F."/>
            <person name="Keller J."/>
        </authorList>
    </citation>
    <scope>NUCLEOTIDE SEQUENCE [LARGE SCALE GENOMIC DNA]</scope>
    <source>
        <strain evidence="2 3">SAG 2043</strain>
    </source>
</reference>
<proteinExistence type="predicted"/>
<feature type="transmembrane region" description="Helical" evidence="1">
    <location>
        <begin position="12"/>
        <end position="29"/>
    </location>
</feature>
<keyword evidence="1" id="KW-0472">Membrane</keyword>